<dbReference type="EMBL" id="VCEJ01000004">
    <property type="protein sequence ID" value="TLV00765.1"/>
    <property type="molecule type" value="Genomic_DNA"/>
</dbReference>
<proteinExistence type="predicted"/>
<name>A0A5R9KX93_9BACT</name>
<accession>A0A5R9KX93</accession>
<evidence type="ECO:0000313" key="2">
    <source>
        <dbReference type="Proteomes" id="UP000306402"/>
    </source>
</evidence>
<comment type="caution">
    <text evidence="1">The sequence shown here is derived from an EMBL/GenBank/DDBJ whole genome shotgun (WGS) entry which is preliminary data.</text>
</comment>
<reference evidence="1 2" key="1">
    <citation type="submission" date="2019-05" db="EMBL/GenBank/DDBJ databases">
        <authorList>
            <person name="Qu J.-H."/>
        </authorList>
    </citation>
    <scope>NUCLEOTIDE SEQUENCE [LARGE SCALE GENOMIC DNA]</scope>
    <source>
        <strain evidence="1 2">T17</strain>
    </source>
</reference>
<sequence length="88" mass="10179">MKPFPAYLIFSLLLLICYIERKSSYQPLRPHAYASPENFAQTPAHQEDSLMVMPFQKQHTINNRFINGLFRPANVELANSKAARMKLL</sequence>
<keyword evidence="2" id="KW-1185">Reference proteome</keyword>
<dbReference type="Proteomes" id="UP000306402">
    <property type="component" value="Unassembled WGS sequence"/>
</dbReference>
<dbReference type="RefSeq" id="WP_138366139.1">
    <property type="nucleotide sequence ID" value="NZ_VCEJ01000004.1"/>
</dbReference>
<dbReference type="AlphaFoldDB" id="A0A5R9KX93"/>
<gene>
    <name evidence="1" type="ORF">FEN17_14900</name>
</gene>
<organism evidence="1 2">
    <name type="scientific">Dyadobacter luticola</name>
    <dbReference type="NCBI Taxonomy" id="1979387"/>
    <lineage>
        <taxon>Bacteria</taxon>
        <taxon>Pseudomonadati</taxon>
        <taxon>Bacteroidota</taxon>
        <taxon>Cytophagia</taxon>
        <taxon>Cytophagales</taxon>
        <taxon>Spirosomataceae</taxon>
        <taxon>Dyadobacter</taxon>
    </lineage>
</organism>
<evidence type="ECO:0000313" key="1">
    <source>
        <dbReference type="EMBL" id="TLV00765.1"/>
    </source>
</evidence>
<protein>
    <submittedName>
        <fullName evidence="1">Uncharacterized protein</fullName>
    </submittedName>
</protein>